<comment type="caution">
    <text evidence="2">The sequence shown here is derived from an EMBL/GenBank/DDBJ whole genome shotgun (WGS) entry which is preliminary data.</text>
</comment>
<evidence type="ECO:0008006" key="4">
    <source>
        <dbReference type="Google" id="ProtNLM"/>
    </source>
</evidence>
<dbReference type="Proteomes" id="UP001244427">
    <property type="component" value="Unassembled WGS sequence"/>
</dbReference>
<reference evidence="2 3" key="1">
    <citation type="submission" date="2023-07" db="EMBL/GenBank/DDBJ databases">
        <title>Comparative genomics of wheat-associated soil bacteria to identify genetic determinants of phenazine resistance.</title>
        <authorList>
            <person name="Mouncey N."/>
        </authorList>
    </citation>
    <scope>NUCLEOTIDE SEQUENCE [LARGE SCALE GENOMIC DNA]</scope>
    <source>
        <strain evidence="2 3">W4I9-1</strain>
    </source>
</reference>
<keyword evidence="3" id="KW-1185">Reference proteome</keyword>
<dbReference type="AlphaFoldDB" id="A0AAW8EWP0"/>
<evidence type="ECO:0000313" key="2">
    <source>
        <dbReference type="EMBL" id="MDQ0647289.1"/>
    </source>
</evidence>
<organism evidence="2 3">
    <name type="scientific">Microbacterium natoriense</name>
    <dbReference type="NCBI Taxonomy" id="284570"/>
    <lineage>
        <taxon>Bacteria</taxon>
        <taxon>Bacillati</taxon>
        <taxon>Actinomycetota</taxon>
        <taxon>Actinomycetes</taxon>
        <taxon>Micrococcales</taxon>
        <taxon>Microbacteriaceae</taxon>
        <taxon>Microbacterium</taxon>
    </lineage>
</organism>
<proteinExistence type="predicted"/>
<accession>A0AAW8EWP0</accession>
<feature type="region of interest" description="Disordered" evidence="1">
    <location>
        <begin position="1"/>
        <end position="20"/>
    </location>
</feature>
<sequence>MTSTFPEASSGAKDYGRSTSGVRRGRRVTKSYIKAWADERNVVDVLDVDEGRGYPSAIGDASVVSYDYDPNAFRHDLEGAFSVIEGSGIAAIRKLRAGEEMSRPDLTAVIAFLDMHLHRGRYANRVSARQPALLFIDDESVQEAELNYGDLLSLAHDHPDTLRLTSLELEQRAWKIYPFEGLWTGDGAVLLFALGGGQEPTSIAFPLSPTQLLVIGDDLPEDVNMNRLIGLRSRRWVVGQRGTLPIEAVKRIKAQCDAEAGPAQ</sequence>
<gene>
    <name evidence="2" type="ORF">QFZ53_001485</name>
</gene>
<name>A0AAW8EWP0_9MICO</name>
<evidence type="ECO:0000256" key="1">
    <source>
        <dbReference type="SAM" id="MobiDB-lite"/>
    </source>
</evidence>
<protein>
    <recommendedName>
        <fullName evidence="4">DUF4238 domain-containing protein</fullName>
    </recommendedName>
</protein>
<evidence type="ECO:0000313" key="3">
    <source>
        <dbReference type="Proteomes" id="UP001244427"/>
    </source>
</evidence>
<dbReference type="EMBL" id="JAUSXV010000001">
    <property type="protein sequence ID" value="MDQ0647289.1"/>
    <property type="molecule type" value="Genomic_DNA"/>
</dbReference>